<accession>A0A1B7K0H3</accession>
<name>A0A1B7K0H3_9GAMM</name>
<sequence length="198" mass="21837">MNITNINAFEHSEQGVILITDAANQEAICYADALEALNTGHFDGDLLFGFELVLAICKGERDGFFNSTHQQLVILWRWITAASFVMEQADRNGSHEVNHGNGNIATAATYRNDHAALTVTAASERLLLADHVEGIAYENFGANDGAIMAVKMYKDFIDLEPKKGCRLSDRGREGLSILHDDLIRVIEASEFNDTVTIH</sequence>
<proteinExistence type="predicted"/>
<dbReference type="AlphaFoldDB" id="A0A1B7K0H3"/>
<dbReference type="OrthoDB" id="6434096at2"/>
<keyword evidence="2" id="KW-1185">Reference proteome</keyword>
<comment type="caution">
    <text evidence="1">The sequence shown here is derived from an EMBL/GenBank/DDBJ whole genome shotgun (WGS) entry which is preliminary data.</text>
</comment>
<dbReference type="PATRIC" id="fig|1354272.4.peg.927"/>
<protein>
    <submittedName>
        <fullName evidence="1">Uncharacterized protein</fullName>
    </submittedName>
</protein>
<evidence type="ECO:0000313" key="1">
    <source>
        <dbReference type="EMBL" id="OAT53651.1"/>
    </source>
</evidence>
<organism evidence="1 2">
    <name type="scientific">Providencia heimbachae ATCC 35613</name>
    <dbReference type="NCBI Taxonomy" id="1354272"/>
    <lineage>
        <taxon>Bacteria</taxon>
        <taxon>Pseudomonadati</taxon>
        <taxon>Pseudomonadota</taxon>
        <taxon>Gammaproteobacteria</taxon>
        <taxon>Enterobacterales</taxon>
        <taxon>Morganellaceae</taxon>
        <taxon>Providencia</taxon>
    </lineage>
</organism>
<dbReference type="Proteomes" id="UP000078224">
    <property type="component" value="Unassembled WGS sequence"/>
</dbReference>
<evidence type="ECO:0000313" key="2">
    <source>
        <dbReference type="Proteomes" id="UP000078224"/>
    </source>
</evidence>
<gene>
    <name evidence="1" type="ORF">M998_0904</name>
</gene>
<dbReference type="EMBL" id="LXEW01000015">
    <property type="protein sequence ID" value="OAT53651.1"/>
    <property type="molecule type" value="Genomic_DNA"/>
</dbReference>
<reference evidence="1 2" key="1">
    <citation type="submission" date="2016-04" db="EMBL/GenBank/DDBJ databases">
        <title>ATOL: Assembling a taxonomically balanced genome-scale reconstruction of the evolutionary history of the Enterobacteriaceae.</title>
        <authorList>
            <person name="Plunkett G.III."/>
            <person name="Neeno-Eckwall E.C."/>
            <person name="Glasner J.D."/>
            <person name="Perna N.T."/>
        </authorList>
    </citation>
    <scope>NUCLEOTIDE SEQUENCE [LARGE SCALE GENOMIC DNA]</scope>
    <source>
        <strain evidence="1 2">ATCC 35613</strain>
    </source>
</reference>
<dbReference type="RefSeq" id="WP_082912997.1">
    <property type="nucleotide sequence ID" value="NZ_LXEW01000015.1"/>
</dbReference>